<comment type="similarity">
    <text evidence="1">Belongs to the 'phage' integrase family.</text>
</comment>
<evidence type="ECO:0000256" key="1">
    <source>
        <dbReference type="ARBA" id="ARBA00008857"/>
    </source>
</evidence>
<dbReference type="OrthoDB" id="7216962at2"/>
<evidence type="ECO:0000256" key="4">
    <source>
        <dbReference type="ARBA" id="ARBA00023172"/>
    </source>
</evidence>
<dbReference type="PANTHER" id="PTHR30349:SF41">
    <property type="entry name" value="INTEGRASE_RECOMBINASE PROTEIN MJ0367-RELATED"/>
    <property type="match status" value="1"/>
</dbReference>
<dbReference type="RefSeq" id="WP_145638989.1">
    <property type="nucleotide sequence ID" value="NZ_VIWP01000004.1"/>
</dbReference>
<sequence length="292" mass="33216">MEMSFRTAIAAPSLHPSYVSRTFAEAAASYIEHGGEVRYLEKILPHLGPKHMAEIFPFDIRSLADKLYPTQSNATKNRCVVTPVRAICHHAYDRGWGPPSRIRNFREERPKRKKAASQAWLHAFVRQCEEDGLHHLAGLVLFMSQTGARISEAVALKWSEVDMVSRTALLLKTKTERNSLRHLTDQLVARLYKLREAAEPCDHVFRYKNRHAVNERIFAVCKRAKITYKSSHTCGRHAFANITLGMGIDIKSVMDAGGWRSTSIFLGVYVNPRNAGRIVADRHNLYQYESDL</sequence>
<dbReference type="InterPro" id="IPR050090">
    <property type="entry name" value="Tyrosine_recombinase_XerCD"/>
</dbReference>
<keyword evidence="3" id="KW-0238">DNA-binding</keyword>
<dbReference type="SUPFAM" id="SSF56349">
    <property type="entry name" value="DNA breaking-rejoining enzymes"/>
    <property type="match status" value="1"/>
</dbReference>
<dbReference type="InterPro" id="IPR010998">
    <property type="entry name" value="Integrase_recombinase_N"/>
</dbReference>
<dbReference type="Gene3D" id="1.10.150.130">
    <property type="match status" value="1"/>
</dbReference>
<keyword evidence="4" id="KW-0233">DNA recombination</keyword>
<evidence type="ECO:0000313" key="7">
    <source>
        <dbReference type="Proteomes" id="UP000320653"/>
    </source>
</evidence>
<proteinExistence type="inferred from homology"/>
<dbReference type="Pfam" id="PF00589">
    <property type="entry name" value="Phage_integrase"/>
    <property type="match status" value="1"/>
</dbReference>
<comment type="caution">
    <text evidence="6">The sequence shown here is derived from an EMBL/GenBank/DDBJ whole genome shotgun (WGS) entry which is preliminary data.</text>
</comment>
<dbReference type="GO" id="GO:0003677">
    <property type="term" value="F:DNA binding"/>
    <property type="evidence" value="ECO:0007669"/>
    <property type="project" value="UniProtKB-KW"/>
</dbReference>
<dbReference type="PANTHER" id="PTHR30349">
    <property type="entry name" value="PHAGE INTEGRASE-RELATED"/>
    <property type="match status" value="1"/>
</dbReference>
<dbReference type="EMBL" id="VIWP01000004">
    <property type="protein sequence ID" value="TWF53283.1"/>
    <property type="molecule type" value="Genomic_DNA"/>
</dbReference>
<dbReference type="InterPro" id="IPR013762">
    <property type="entry name" value="Integrase-like_cat_sf"/>
</dbReference>
<evidence type="ECO:0000256" key="2">
    <source>
        <dbReference type="ARBA" id="ARBA00022908"/>
    </source>
</evidence>
<organism evidence="6 7">
    <name type="scientific">Neorhizobium alkalisoli</name>
    <dbReference type="NCBI Taxonomy" id="528178"/>
    <lineage>
        <taxon>Bacteria</taxon>
        <taxon>Pseudomonadati</taxon>
        <taxon>Pseudomonadota</taxon>
        <taxon>Alphaproteobacteria</taxon>
        <taxon>Hyphomicrobiales</taxon>
        <taxon>Rhizobiaceae</taxon>
        <taxon>Rhizobium/Agrobacterium group</taxon>
        <taxon>Neorhizobium</taxon>
    </lineage>
</organism>
<protein>
    <submittedName>
        <fullName evidence="6">Integrase</fullName>
    </submittedName>
</protein>
<dbReference type="Proteomes" id="UP000320653">
    <property type="component" value="Unassembled WGS sequence"/>
</dbReference>
<dbReference type="GO" id="GO:0006310">
    <property type="term" value="P:DNA recombination"/>
    <property type="evidence" value="ECO:0007669"/>
    <property type="project" value="UniProtKB-KW"/>
</dbReference>
<gene>
    <name evidence="6" type="ORF">FHW37_104560</name>
</gene>
<dbReference type="InterPro" id="IPR002104">
    <property type="entry name" value="Integrase_catalytic"/>
</dbReference>
<dbReference type="Gene3D" id="1.10.443.10">
    <property type="entry name" value="Intergrase catalytic core"/>
    <property type="match status" value="1"/>
</dbReference>
<reference evidence="6 7" key="1">
    <citation type="submission" date="2019-06" db="EMBL/GenBank/DDBJ databases">
        <title>Sorghum-associated microbial communities from plants grown in Nebraska, USA.</title>
        <authorList>
            <person name="Schachtman D."/>
        </authorList>
    </citation>
    <scope>NUCLEOTIDE SEQUENCE [LARGE SCALE GENOMIC DNA]</scope>
    <source>
        <strain evidence="6 7">1225</strain>
    </source>
</reference>
<name>A0A561QSB1_9HYPH</name>
<dbReference type="AlphaFoldDB" id="A0A561QSB1"/>
<keyword evidence="2" id="KW-0229">DNA integration</keyword>
<feature type="domain" description="Tyr recombinase" evidence="5">
    <location>
        <begin position="111"/>
        <end position="284"/>
    </location>
</feature>
<dbReference type="InterPro" id="IPR011010">
    <property type="entry name" value="DNA_brk_join_enz"/>
</dbReference>
<keyword evidence="7" id="KW-1185">Reference proteome</keyword>
<dbReference type="PROSITE" id="PS51898">
    <property type="entry name" value="TYR_RECOMBINASE"/>
    <property type="match status" value="1"/>
</dbReference>
<evidence type="ECO:0000259" key="5">
    <source>
        <dbReference type="PROSITE" id="PS51898"/>
    </source>
</evidence>
<dbReference type="GO" id="GO:0015074">
    <property type="term" value="P:DNA integration"/>
    <property type="evidence" value="ECO:0007669"/>
    <property type="project" value="UniProtKB-KW"/>
</dbReference>
<evidence type="ECO:0000313" key="6">
    <source>
        <dbReference type="EMBL" id="TWF53283.1"/>
    </source>
</evidence>
<evidence type="ECO:0000256" key="3">
    <source>
        <dbReference type="ARBA" id="ARBA00023125"/>
    </source>
</evidence>
<accession>A0A561QSB1</accession>